<evidence type="ECO:0000313" key="1">
    <source>
        <dbReference type="EMBL" id="KFB69969.1"/>
    </source>
</evidence>
<reference evidence="1 2" key="1">
    <citation type="submission" date="2014-07" db="EMBL/GenBank/DDBJ databases">
        <title>Expanding our view of genomic diversity in Candidatus Accumulibacter clades.</title>
        <authorList>
            <person name="Skennerton C.T."/>
            <person name="Barr J.J."/>
            <person name="Slater F.R."/>
            <person name="Bond P.L."/>
            <person name="Tyson G.W."/>
        </authorList>
    </citation>
    <scope>NUCLEOTIDE SEQUENCE [LARGE SCALE GENOMIC DNA]</scope>
    <source>
        <strain evidence="2">SK-01</strain>
    </source>
</reference>
<dbReference type="EMBL" id="JDSS02000006">
    <property type="protein sequence ID" value="KFB69969.1"/>
    <property type="molecule type" value="Genomic_DNA"/>
</dbReference>
<protein>
    <submittedName>
        <fullName evidence="1">Uncharacterized protein</fullName>
    </submittedName>
</protein>
<evidence type="ECO:0000313" key="2">
    <source>
        <dbReference type="Proteomes" id="UP000019812"/>
    </source>
</evidence>
<comment type="caution">
    <text evidence="1">The sequence shown here is derived from an EMBL/GenBank/DDBJ whole genome shotgun (WGS) entry which is preliminary data.</text>
</comment>
<dbReference type="AlphaFoldDB" id="A0A084Y5H5"/>
<proteinExistence type="predicted"/>
<organism evidence="1 2">
    <name type="scientific">Candidatus Accumulibacter vicinus</name>
    <dbReference type="NCBI Taxonomy" id="2954382"/>
    <lineage>
        <taxon>Bacteria</taxon>
        <taxon>Pseudomonadati</taxon>
        <taxon>Pseudomonadota</taxon>
        <taxon>Betaproteobacteria</taxon>
        <taxon>Candidatus Accumulibacter</taxon>
    </lineage>
</organism>
<dbReference type="Proteomes" id="UP000019812">
    <property type="component" value="Unassembled WGS sequence"/>
</dbReference>
<gene>
    <name evidence="1" type="ORF">CAPSK01_000367</name>
</gene>
<sequence>MQGMTFPQKAALSTAILIMTEAMGAIWSESAFLPFMRGVWPINFADFHAPLAGEAKGLVGQNENCCKFLRHIRVKSIDELKTRILQGIEEMNQAPMML</sequence>
<name>A0A084Y5H5_9PROT</name>
<accession>A0A084Y5H5</accession>